<evidence type="ECO:0000259" key="2">
    <source>
        <dbReference type="Pfam" id="PF14478"/>
    </source>
</evidence>
<feature type="region of interest" description="Disordered" evidence="1">
    <location>
        <begin position="33"/>
        <end position="134"/>
    </location>
</feature>
<reference evidence="3" key="1">
    <citation type="submission" date="2020-08" db="EMBL/GenBank/DDBJ databases">
        <title>Genome public.</title>
        <authorList>
            <person name="Liu C."/>
            <person name="Sun Q."/>
        </authorList>
    </citation>
    <scope>NUCLEOTIDE SEQUENCE</scope>
    <source>
        <strain evidence="3">BX5</strain>
    </source>
</reference>
<gene>
    <name evidence="3" type="ORF">H8S55_05515</name>
</gene>
<feature type="compositionally biased region" description="Low complexity" evidence="1">
    <location>
        <begin position="35"/>
        <end position="50"/>
    </location>
</feature>
<dbReference type="EMBL" id="JACOPN010000003">
    <property type="protein sequence ID" value="MBC5716782.1"/>
    <property type="molecule type" value="Genomic_DNA"/>
</dbReference>
<dbReference type="InterPro" id="IPR027954">
    <property type="entry name" value="Transcobalamin-like_C"/>
</dbReference>
<protein>
    <submittedName>
        <fullName evidence="3">DUF4430 domain-containing protein</fullName>
    </submittedName>
</protein>
<dbReference type="AlphaFoldDB" id="A0A8J6J444"/>
<dbReference type="Proteomes" id="UP000602260">
    <property type="component" value="Unassembled WGS sequence"/>
</dbReference>
<organism evidence="3 4">
    <name type="scientific">Flintibacter faecis</name>
    <dbReference type="NCBI Taxonomy" id="2763047"/>
    <lineage>
        <taxon>Bacteria</taxon>
        <taxon>Bacillati</taxon>
        <taxon>Bacillota</taxon>
        <taxon>Clostridia</taxon>
        <taxon>Eubacteriales</taxon>
        <taxon>Flintibacter</taxon>
    </lineage>
</organism>
<evidence type="ECO:0000256" key="1">
    <source>
        <dbReference type="SAM" id="MobiDB-lite"/>
    </source>
</evidence>
<dbReference type="Gene3D" id="2.170.130.30">
    <property type="match status" value="1"/>
</dbReference>
<keyword evidence="4" id="KW-1185">Reference proteome</keyword>
<comment type="caution">
    <text evidence="3">The sequence shown here is derived from an EMBL/GenBank/DDBJ whole genome shotgun (WGS) entry which is preliminary data.</text>
</comment>
<feature type="domain" description="Transcobalamin-like C-terminal" evidence="2">
    <location>
        <begin position="178"/>
        <end position="255"/>
    </location>
</feature>
<sequence length="274" mass="29441">MKMNGKKWAAAAAILAVLAFAFWYGGDAPGLRGWSAGEEGSSAGVSASVSTDASRSEQQESPESSAPDAPAQKAEKPEPQPDASVGGEGEKAPPASSAMDIDPKTGQDQYHTDPVPQGKPAPAEPQQTEQAPEVSRCTISISCAAILNHMDWLDPDKAELVPADGWLLPATQAEFHEGESVFDVLRRVCRDKGLHMEFSNTPMYNSAYIEGIGNLYEFDCGEQSGWMYAVNGWYPNYGCSRYALKDGDTVTWVYTCDYGKDVGGDYFGQSGDET</sequence>
<dbReference type="Pfam" id="PF14478">
    <property type="entry name" value="DUF4430"/>
    <property type="match status" value="1"/>
</dbReference>
<accession>A0A8J6J444</accession>
<dbReference type="RefSeq" id="WP_186878132.1">
    <property type="nucleotide sequence ID" value="NZ_JACOPN010000003.1"/>
</dbReference>
<name>A0A8J6J444_9FIRM</name>
<evidence type="ECO:0000313" key="3">
    <source>
        <dbReference type="EMBL" id="MBC5716782.1"/>
    </source>
</evidence>
<evidence type="ECO:0000313" key="4">
    <source>
        <dbReference type="Proteomes" id="UP000602260"/>
    </source>
</evidence>
<proteinExistence type="predicted"/>